<feature type="non-terminal residue" evidence="1">
    <location>
        <position position="1"/>
    </location>
</feature>
<reference evidence="1 2" key="1">
    <citation type="submission" date="2022-05" db="EMBL/GenBank/DDBJ databases">
        <authorList>
            <consortium name="Genoscope - CEA"/>
            <person name="William W."/>
        </authorList>
    </citation>
    <scope>NUCLEOTIDE SEQUENCE [LARGE SCALE GENOMIC DNA]</scope>
</reference>
<proteinExistence type="predicted"/>
<dbReference type="Proteomes" id="UP001159405">
    <property type="component" value="Unassembled WGS sequence"/>
</dbReference>
<evidence type="ECO:0000313" key="2">
    <source>
        <dbReference type="Proteomes" id="UP001159405"/>
    </source>
</evidence>
<sequence>KGIYLVFNVPLRPRSLTKNDFASNLRLASTLELDKQVRDCTILLNDSKLITKLSTGDLIAIEAKYHAACLVKLGH</sequence>
<keyword evidence="2" id="KW-1185">Reference proteome</keyword>
<organism evidence="1 2">
    <name type="scientific">Porites lobata</name>
    <dbReference type="NCBI Taxonomy" id="104759"/>
    <lineage>
        <taxon>Eukaryota</taxon>
        <taxon>Metazoa</taxon>
        <taxon>Cnidaria</taxon>
        <taxon>Anthozoa</taxon>
        <taxon>Hexacorallia</taxon>
        <taxon>Scleractinia</taxon>
        <taxon>Fungiina</taxon>
        <taxon>Poritidae</taxon>
        <taxon>Porites</taxon>
    </lineage>
</organism>
<comment type="caution">
    <text evidence="1">The sequence shown here is derived from an EMBL/GenBank/DDBJ whole genome shotgun (WGS) entry which is preliminary data.</text>
</comment>
<protein>
    <submittedName>
        <fullName evidence="1">Uncharacterized protein</fullName>
    </submittedName>
</protein>
<accession>A0ABN8NR65</accession>
<evidence type="ECO:0000313" key="1">
    <source>
        <dbReference type="EMBL" id="CAH3115237.1"/>
    </source>
</evidence>
<dbReference type="EMBL" id="CALNXK010000028">
    <property type="protein sequence ID" value="CAH3115237.1"/>
    <property type="molecule type" value="Genomic_DNA"/>
</dbReference>
<gene>
    <name evidence="1" type="ORF">PLOB_00023511</name>
</gene>
<name>A0ABN8NR65_9CNID</name>